<evidence type="ECO:0000313" key="1">
    <source>
        <dbReference type="EMBL" id="RZC65115.1"/>
    </source>
</evidence>
<name>A0A4Y7JZI2_PAPSO</name>
<sequence length="173" mass="19989">MSSSQEKIESNLHNDMLLDFANLLTQEKSSSTININNYFPGSKLNHNKCLVLKIIANKSLQTTSVREILQKFWKTNHAFYVSVFTDDTFLIKSESRADTDMIMDGIPWIIKEDRYDLERCTLGKLPCDYKFDSVEFGLQIHRLPVENLSAMFVHEFVSQIGETRPVPVYEETT</sequence>
<accession>A0A4Y7JZI2</accession>
<organism evidence="1 2">
    <name type="scientific">Papaver somniferum</name>
    <name type="common">Opium poppy</name>
    <dbReference type="NCBI Taxonomy" id="3469"/>
    <lineage>
        <taxon>Eukaryota</taxon>
        <taxon>Viridiplantae</taxon>
        <taxon>Streptophyta</taxon>
        <taxon>Embryophyta</taxon>
        <taxon>Tracheophyta</taxon>
        <taxon>Spermatophyta</taxon>
        <taxon>Magnoliopsida</taxon>
        <taxon>Ranunculales</taxon>
        <taxon>Papaveraceae</taxon>
        <taxon>Papaveroideae</taxon>
        <taxon>Papaver</taxon>
    </lineage>
</organism>
<keyword evidence="2" id="KW-1185">Reference proteome</keyword>
<dbReference type="AlphaFoldDB" id="A0A4Y7JZI2"/>
<gene>
    <name evidence="1" type="ORF">C5167_008800</name>
</gene>
<reference evidence="1 2" key="1">
    <citation type="journal article" date="2018" name="Science">
        <title>The opium poppy genome and morphinan production.</title>
        <authorList>
            <person name="Guo L."/>
            <person name="Winzer T."/>
            <person name="Yang X."/>
            <person name="Li Y."/>
            <person name="Ning Z."/>
            <person name="He Z."/>
            <person name="Teodor R."/>
            <person name="Lu Y."/>
            <person name="Bowser T.A."/>
            <person name="Graham I.A."/>
            <person name="Ye K."/>
        </authorList>
    </citation>
    <scope>NUCLEOTIDE SEQUENCE [LARGE SCALE GENOMIC DNA]</scope>
    <source>
        <strain evidence="2">cv. HN1</strain>
        <tissue evidence="1">Leaves</tissue>
    </source>
</reference>
<dbReference type="Gramene" id="RZC65115">
    <property type="protein sequence ID" value="RZC65115"/>
    <property type="gene ID" value="C5167_008800"/>
</dbReference>
<dbReference type="Proteomes" id="UP000316621">
    <property type="component" value="Chromosome 6"/>
</dbReference>
<dbReference type="EMBL" id="CM010720">
    <property type="protein sequence ID" value="RZC65115.1"/>
    <property type="molecule type" value="Genomic_DNA"/>
</dbReference>
<proteinExistence type="predicted"/>
<protein>
    <submittedName>
        <fullName evidence="1">Uncharacterized protein</fullName>
    </submittedName>
</protein>
<evidence type="ECO:0000313" key="2">
    <source>
        <dbReference type="Proteomes" id="UP000316621"/>
    </source>
</evidence>